<gene>
    <name evidence="8" type="ORF">EV667_3231</name>
</gene>
<dbReference type="CDD" id="cd00568">
    <property type="entry name" value="TPP_enzymes"/>
    <property type="match status" value="1"/>
</dbReference>
<evidence type="ECO:0000256" key="3">
    <source>
        <dbReference type="ARBA" id="ARBA00023052"/>
    </source>
</evidence>
<feature type="domain" description="Thiamine pyrophosphate enzyme central" evidence="5">
    <location>
        <begin position="201"/>
        <end position="338"/>
    </location>
</feature>
<dbReference type="InterPro" id="IPR012001">
    <property type="entry name" value="Thiamin_PyroP_enz_TPP-bd_dom"/>
</dbReference>
<dbReference type="GO" id="GO:0000287">
    <property type="term" value="F:magnesium ion binding"/>
    <property type="evidence" value="ECO:0007669"/>
    <property type="project" value="InterPro"/>
</dbReference>
<evidence type="ECO:0000313" key="9">
    <source>
        <dbReference type="Proteomes" id="UP000295030"/>
    </source>
</evidence>
<dbReference type="Pfam" id="PF02775">
    <property type="entry name" value="TPP_enzyme_C"/>
    <property type="match status" value="1"/>
</dbReference>
<proteinExistence type="inferred from homology"/>
<dbReference type="Proteomes" id="UP000295030">
    <property type="component" value="Unassembled WGS sequence"/>
</dbReference>
<evidence type="ECO:0000259" key="7">
    <source>
        <dbReference type="Pfam" id="PF02776"/>
    </source>
</evidence>
<sequence>MPRMKGADVIADTLIQERVPYVFGICGHGNVGMLDALYDRQDKIKLISPRHEQTAGHMADAYFRVAHRPVATLTSCGPGSANMPMSLACAQADSSAFLAITANVPTSQFNRAPFQEAYQHHQADFPSVVRPYVKRSFQPSRVDMLPTAMRQAMHLMTSGRPGPVNLDVPYNVFQEEDDVELPAPRSLTGASRMGASEEDVARTVDMLLKAERPLLFVGHGVTLSESGTELTALVDTLNIPVAMSPNAMGTLDMTHPLSLGFIGRNGTWAANEAGRRCDVLLTIGARFDDRSSSSWLPGYSWNMPPTRLIHVDIDVAELGRNYVPELGIAADARTFLRQVLAEIGRRGGVEACRNRTRPWGERISAWKQEWARHTAPQFSLDTSPMRPERVVADVQRVVPDDTILVCDSGVHHNWFMQYWCARRPQRMLNSWGFSAMGFGVSGVLGAKLASPQSPCVAVVGDGGFTMTPHVLCTAVEYDIPVVWVIWNNYAWGAIRDLQLGAFGGREIGTSFRHGPNGAAYNPDFAAMARSCGVEGVKVGRSDEFADALKHAIASNRPFVIDAEVDANVRPTSVGTWQLPPLPHPEPAFGQPWRP</sequence>
<dbReference type="RefSeq" id="WP_131836273.1">
    <property type="nucleotide sequence ID" value="NZ_SMFY01000002.1"/>
</dbReference>
<dbReference type="InterPro" id="IPR000399">
    <property type="entry name" value="TPP-bd_CS"/>
</dbReference>
<dbReference type="AlphaFoldDB" id="A0A4R1I8S3"/>
<dbReference type="EMBL" id="SMFY01000002">
    <property type="protein sequence ID" value="TCK29209.1"/>
    <property type="molecule type" value="Genomic_DNA"/>
</dbReference>
<organism evidence="8 9">
    <name type="scientific">Ancylobacter aquaticus</name>
    <dbReference type="NCBI Taxonomy" id="100"/>
    <lineage>
        <taxon>Bacteria</taxon>
        <taxon>Pseudomonadati</taxon>
        <taxon>Pseudomonadota</taxon>
        <taxon>Alphaproteobacteria</taxon>
        <taxon>Hyphomicrobiales</taxon>
        <taxon>Xanthobacteraceae</taxon>
        <taxon>Ancylobacter</taxon>
    </lineage>
</organism>
<feature type="domain" description="Thiamine pyrophosphate enzyme N-terminal TPP-binding" evidence="7">
    <location>
        <begin position="4"/>
        <end position="117"/>
    </location>
</feature>
<dbReference type="CDD" id="cd07035">
    <property type="entry name" value="TPP_PYR_POX_like"/>
    <property type="match status" value="1"/>
</dbReference>
<dbReference type="InterPro" id="IPR045229">
    <property type="entry name" value="TPP_enz"/>
</dbReference>
<dbReference type="InterPro" id="IPR029035">
    <property type="entry name" value="DHS-like_NAD/FAD-binding_dom"/>
</dbReference>
<evidence type="ECO:0000259" key="6">
    <source>
        <dbReference type="Pfam" id="PF02775"/>
    </source>
</evidence>
<dbReference type="GO" id="GO:0009097">
    <property type="term" value="P:isoleucine biosynthetic process"/>
    <property type="evidence" value="ECO:0007669"/>
    <property type="project" value="TreeGrafter"/>
</dbReference>
<keyword evidence="9" id="KW-1185">Reference proteome</keyword>
<evidence type="ECO:0000256" key="1">
    <source>
        <dbReference type="ARBA" id="ARBA00001964"/>
    </source>
</evidence>
<keyword evidence="3 4" id="KW-0786">Thiamine pyrophosphate</keyword>
<accession>A0A4R1I8S3</accession>
<dbReference type="InterPro" id="IPR012000">
    <property type="entry name" value="Thiamin_PyroP_enz_cen_dom"/>
</dbReference>
<evidence type="ECO:0000256" key="2">
    <source>
        <dbReference type="ARBA" id="ARBA00007812"/>
    </source>
</evidence>
<dbReference type="PANTHER" id="PTHR18968:SF13">
    <property type="entry name" value="ACETOLACTATE SYNTHASE CATALYTIC SUBUNIT, MITOCHONDRIAL"/>
    <property type="match status" value="1"/>
</dbReference>
<evidence type="ECO:0000256" key="4">
    <source>
        <dbReference type="RuleBase" id="RU362132"/>
    </source>
</evidence>
<dbReference type="OrthoDB" id="4494979at2"/>
<protein>
    <submittedName>
        <fullName evidence="8">Acetolactate synthase-1/2/3 large subunit</fullName>
    </submittedName>
</protein>
<name>A0A4R1I8S3_ANCAQ</name>
<feature type="domain" description="Thiamine pyrophosphate enzyme TPP-binding" evidence="6">
    <location>
        <begin position="407"/>
        <end position="561"/>
    </location>
</feature>
<dbReference type="PROSITE" id="PS00187">
    <property type="entry name" value="TPP_ENZYMES"/>
    <property type="match status" value="1"/>
</dbReference>
<dbReference type="GO" id="GO:0009099">
    <property type="term" value="P:L-valine biosynthetic process"/>
    <property type="evidence" value="ECO:0007669"/>
    <property type="project" value="TreeGrafter"/>
</dbReference>
<evidence type="ECO:0000313" key="8">
    <source>
        <dbReference type="EMBL" id="TCK29209.1"/>
    </source>
</evidence>
<dbReference type="Pfam" id="PF00205">
    <property type="entry name" value="TPP_enzyme_M"/>
    <property type="match status" value="1"/>
</dbReference>
<evidence type="ECO:0000259" key="5">
    <source>
        <dbReference type="Pfam" id="PF00205"/>
    </source>
</evidence>
<dbReference type="GO" id="GO:0030976">
    <property type="term" value="F:thiamine pyrophosphate binding"/>
    <property type="evidence" value="ECO:0007669"/>
    <property type="project" value="InterPro"/>
</dbReference>
<comment type="similarity">
    <text evidence="2 4">Belongs to the TPP enzyme family.</text>
</comment>
<dbReference type="InterPro" id="IPR029061">
    <property type="entry name" value="THDP-binding"/>
</dbReference>
<reference evidence="8 9" key="1">
    <citation type="submission" date="2019-03" db="EMBL/GenBank/DDBJ databases">
        <title>Genomic Encyclopedia of Type Strains, Phase IV (KMG-IV): sequencing the most valuable type-strain genomes for metagenomic binning, comparative biology and taxonomic classification.</title>
        <authorList>
            <person name="Goeker M."/>
        </authorList>
    </citation>
    <scope>NUCLEOTIDE SEQUENCE [LARGE SCALE GENOMIC DNA]</scope>
    <source>
        <strain evidence="8 9">DSM 101</strain>
    </source>
</reference>
<dbReference type="Gene3D" id="3.40.50.970">
    <property type="match status" value="2"/>
</dbReference>
<dbReference type="SUPFAM" id="SSF52467">
    <property type="entry name" value="DHS-like NAD/FAD-binding domain"/>
    <property type="match status" value="1"/>
</dbReference>
<comment type="cofactor">
    <cofactor evidence="1">
        <name>thiamine diphosphate</name>
        <dbReference type="ChEBI" id="CHEBI:58937"/>
    </cofactor>
</comment>
<dbReference type="Gene3D" id="3.40.50.1220">
    <property type="entry name" value="TPP-binding domain"/>
    <property type="match status" value="1"/>
</dbReference>
<dbReference type="InterPro" id="IPR011766">
    <property type="entry name" value="TPP_enzyme_TPP-bd"/>
</dbReference>
<dbReference type="GO" id="GO:0050660">
    <property type="term" value="F:flavin adenine dinucleotide binding"/>
    <property type="evidence" value="ECO:0007669"/>
    <property type="project" value="TreeGrafter"/>
</dbReference>
<comment type="caution">
    <text evidence="8">The sequence shown here is derived from an EMBL/GenBank/DDBJ whole genome shotgun (WGS) entry which is preliminary data.</text>
</comment>
<dbReference type="PANTHER" id="PTHR18968">
    <property type="entry name" value="THIAMINE PYROPHOSPHATE ENZYMES"/>
    <property type="match status" value="1"/>
</dbReference>
<dbReference type="GO" id="GO:0003984">
    <property type="term" value="F:acetolactate synthase activity"/>
    <property type="evidence" value="ECO:0007669"/>
    <property type="project" value="TreeGrafter"/>
</dbReference>
<dbReference type="GO" id="GO:0005948">
    <property type="term" value="C:acetolactate synthase complex"/>
    <property type="evidence" value="ECO:0007669"/>
    <property type="project" value="TreeGrafter"/>
</dbReference>
<dbReference type="SUPFAM" id="SSF52518">
    <property type="entry name" value="Thiamin diphosphate-binding fold (THDP-binding)"/>
    <property type="match status" value="2"/>
</dbReference>
<dbReference type="Pfam" id="PF02776">
    <property type="entry name" value="TPP_enzyme_N"/>
    <property type="match status" value="1"/>
</dbReference>